<dbReference type="GO" id="GO:0016747">
    <property type="term" value="F:acyltransferase activity, transferring groups other than amino-acyl groups"/>
    <property type="evidence" value="ECO:0007669"/>
    <property type="project" value="InterPro"/>
</dbReference>
<dbReference type="Proteomes" id="UP000321558">
    <property type="component" value="Unassembled WGS sequence"/>
</dbReference>
<keyword evidence="3" id="KW-1185">Reference proteome</keyword>
<reference evidence="2 3" key="1">
    <citation type="submission" date="2019-07" db="EMBL/GenBank/DDBJ databases">
        <title>Whole genome shotgun sequence of Oceanobacillus sojae NBRC 105379.</title>
        <authorList>
            <person name="Hosoyama A."/>
            <person name="Uohara A."/>
            <person name="Ohji S."/>
            <person name="Ichikawa N."/>
        </authorList>
    </citation>
    <scope>NUCLEOTIDE SEQUENCE [LARGE SCALE GENOMIC DNA]</scope>
    <source>
        <strain evidence="2 3">NBRC 105379</strain>
    </source>
</reference>
<gene>
    <name evidence="2" type="ORF">OSO01_36270</name>
</gene>
<proteinExistence type="predicted"/>
<dbReference type="InterPro" id="IPR016181">
    <property type="entry name" value="Acyl_CoA_acyltransferase"/>
</dbReference>
<dbReference type="Pfam" id="PF00583">
    <property type="entry name" value="Acetyltransf_1"/>
    <property type="match status" value="1"/>
</dbReference>
<dbReference type="AlphaFoldDB" id="A0A511ZN64"/>
<dbReference type="InterPro" id="IPR000182">
    <property type="entry name" value="GNAT_dom"/>
</dbReference>
<dbReference type="OrthoDB" id="3692150at2"/>
<evidence type="ECO:0000313" key="3">
    <source>
        <dbReference type="Proteomes" id="UP000321558"/>
    </source>
</evidence>
<organism evidence="2 3">
    <name type="scientific">Oceanobacillus sojae</name>
    <dbReference type="NCBI Taxonomy" id="582851"/>
    <lineage>
        <taxon>Bacteria</taxon>
        <taxon>Bacillati</taxon>
        <taxon>Bacillota</taxon>
        <taxon>Bacilli</taxon>
        <taxon>Bacillales</taxon>
        <taxon>Bacillaceae</taxon>
        <taxon>Oceanobacillus</taxon>
    </lineage>
</organism>
<comment type="caution">
    <text evidence="2">The sequence shown here is derived from an EMBL/GenBank/DDBJ whole genome shotgun (WGS) entry which is preliminary data.</text>
</comment>
<feature type="domain" description="N-acetyltransferase" evidence="1">
    <location>
        <begin position="42"/>
        <end position="96"/>
    </location>
</feature>
<dbReference type="Gene3D" id="3.40.630.30">
    <property type="match status" value="1"/>
</dbReference>
<dbReference type="SUPFAM" id="SSF55729">
    <property type="entry name" value="Acyl-CoA N-acyltransferases (Nat)"/>
    <property type="match status" value="1"/>
</dbReference>
<evidence type="ECO:0000313" key="2">
    <source>
        <dbReference type="EMBL" id="GEN88888.1"/>
    </source>
</evidence>
<accession>A0A511ZN64</accession>
<evidence type="ECO:0000259" key="1">
    <source>
        <dbReference type="Pfam" id="PF00583"/>
    </source>
</evidence>
<name>A0A511ZN64_9BACI</name>
<dbReference type="EMBL" id="BJYM01000016">
    <property type="protein sequence ID" value="GEN88888.1"/>
    <property type="molecule type" value="Genomic_DNA"/>
</dbReference>
<sequence>MQGCKREINWFAYGYTSLSKQFYREKIANQLSDDKIDFWLADCFEFVELAVNHSYKRLGVASKLHDELLENTNCGTAVLTTAIKNKPALNLYRKKGWEVIKKDAPIISKDNLQVIMGKLLNGNHFNFPEQYKYKNET</sequence>
<protein>
    <recommendedName>
        <fullName evidence="1">N-acetyltransferase domain-containing protein</fullName>
    </recommendedName>
</protein>